<dbReference type="EMBL" id="JYDP01000001">
    <property type="protein sequence ID" value="KRZ19094.1"/>
    <property type="molecule type" value="Genomic_DNA"/>
</dbReference>
<comment type="caution">
    <text evidence="1">The sequence shown here is derived from an EMBL/GenBank/DDBJ whole genome shotgun (WGS) entry which is preliminary data.</text>
</comment>
<dbReference type="AlphaFoldDB" id="A0A0V1I8G8"/>
<evidence type="ECO:0000313" key="2">
    <source>
        <dbReference type="Proteomes" id="UP000055024"/>
    </source>
</evidence>
<gene>
    <name evidence="1" type="ORF">T11_2413</name>
</gene>
<keyword evidence="2" id="KW-1185">Reference proteome</keyword>
<proteinExistence type="predicted"/>
<organism evidence="1 2">
    <name type="scientific">Trichinella zimbabwensis</name>
    <dbReference type="NCBI Taxonomy" id="268475"/>
    <lineage>
        <taxon>Eukaryota</taxon>
        <taxon>Metazoa</taxon>
        <taxon>Ecdysozoa</taxon>
        <taxon>Nematoda</taxon>
        <taxon>Enoplea</taxon>
        <taxon>Dorylaimia</taxon>
        <taxon>Trichinellida</taxon>
        <taxon>Trichinellidae</taxon>
        <taxon>Trichinella</taxon>
    </lineage>
</organism>
<accession>A0A0V1I8G8</accession>
<feature type="non-terminal residue" evidence="1">
    <location>
        <position position="86"/>
    </location>
</feature>
<protein>
    <submittedName>
        <fullName evidence="1">Uncharacterized protein</fullName>
    </submittedName>
</protein>
<reference evidence="1 2" key="1">
    <citation type="submission" date="2015-01" db="EMBL/GenBank/DDBJ databases">
        <title>Evolution of Trichinella species and genotypes.</title>
        <authorList>
            <person name="Korhonen P.K."/>
            <person name="Edoardo P."/>
            <person name="Giuseppe L.R."/>
            <person name="Gasser R.B."/>
        </authorList>
    </citation>
    <scope>NUCLEOTIDE SEQUENCE [LARGE SCALE GENOMIC DNA]</scope>
    <source>
        <strain evidence="1">ISS1029</strain>
    </source>
</reference>
<dbReference type="Proteomes" id="UP000055024">
    <property type="component" value="Unassembled WGS sequence"/>
</dbReference>
<name>A0A0V1I8G8_9BILA</name>
<evidence type="ECO:0000313" key="1">
    <source>
        <dbReference type="EMBL" id="KRZ19094.1"/>
    </source>
</evidence>
<sequence>MVNLMITRSQVASIKNLETGIDGGIDMRQIGKIHKKGDYPAYPRNNLLMSCKLNGRDTRRSITSVLEILFQKTESCVYAQWKMLTE</sequence>